<evidence type="ECO:0000256" key="7">
    <source>
        <dbReference type="SAM" id="MobiDB-lite"/>
    </source>
</evidence>
<dbReference type="Proteomes" id="UP000006671">
    <property type="component" value="Unassembled WGS sequence"/>
</dbReference>
<dbReference type="EMBL" id="GG738888">
    <property type="protein sequence ID" value="EFC41001.1"/>
    <property type="molecule type" value="Genomic_DNA"/>
</dbReference>
<evidence type="ECO:0000256" key="3">
    <source>
        <dbReference type="ARBA" id="ARBA00022801"/>
    </source>
</evidence>
<evidence type="ECO:0000313" key="10">
    <source>
        <dbReference type="Proteomes" id="UP000006671"/>
    </source>
</evidence>
<name>D2VQ85_NAEGR</name>
<dbReference type="OMA" id="YCKSIAG"/>
<dbReference type="GO" id="GO:0000932">
    <property type="term" value="C:P-body"/>
    <property type="evidence" value="ECO:0007669"/>
    <property type="project" value="TreeGrafter"/>
</dbReference>
<sequence>MSSAAVLPNTSGDSLKKRQQPSKPSIKKEPGCDDGNVNENKRRGDRKNHKSSSSKSRFVEYITPSEVQEGLKSGTLFEGILHVNQQNRQLAFVVLDDPVKQKLQHDMDVRISGEARRNRALHGDKVVIKIDERSEWTERKISLNQHQRCDEPGGEYEDEANDGNEEENVPSDSFKKVFQPTGRVVAIKEKSKKRDFVGFLTTSRENGVIDQADQHCIFIPLDKRCPRMVVPLSQCPESFKTNPNGHGMELYVVQFVTWNEKSTLPYGKLIKHLGRAGNLETDLESIIIDFEVDTSSYTEKVIDEIKSDLNIQSTNDWTIPVEELEKRKDARGERVFTIDPKHAKDLDDAISISKLNDNLFRVGIHIADASYFVAAGSKLDRIAQRRATSVYLEHLIVPMLPHFLSDDICSLLPSKDRLAFSIYVLLDANGELVKDQESVFQKSVVRSCAKLSYEIAQQVIGGEIKSDSEISQDICPREGDIFCPNLGGSLVEDITMLHKLAMKRRESRLESGTLSLNKPRIQLELSEDNQSVKSINVKEEKESNNMIEELMLLANYLAAEKLLKSSNDTVLLRSHGSPLEKKMSDFIDFCNSAKLDINVESAAELDNSLRSITDTEVSAVVNLEATKAMQTAKYFAYSDKNNCLSTHHYALNVPYYTHFTSPIRRYSDIIVHRQLESALFASPIPYTYELKKLIDICNKKSTLAKKAEEQTKHIYFCRYIEENPEIAKVSGIIRGLSGKTIRVVVPHFSLECKLPIDSFRSRIKDKKHDKETGILHWTWTETEQEEKLRLFDKLPVRLYVKRFNPIPEICISLDK</sequence>
<comment type="similarity">
    <text evidence="1 6">Belongs to the RNR ribonuclease family.</text>
</comment>
<dbReference type="GeneID" id="8855935"/>
<accession>D2VQ85</accession>
<feature type="domain" description="RNB" evidence="8">
    <location>
        <begin position="327"/>
        <end position="681"/>
    </location>
</feature>
<reference evidence="9 10" key="1">
    <citation type="journal article" date="2010" name="Cell">
        <title>The genome of Naegleria gruberi illuminates early eukaryotic versatility.</title>
        <authorList>
            <person name="Fritz-Laylin L.K."/>
            <person name="Prochnik S.E."/>
            <person name="Ginger M.L."/>
            <person name="Dacks J.B."/>
            <person name="Carpenter M.L."/>
            <person name="Field M.C."/>
            <person name="Kuo A."/>
            <person name="Paredez A."/>
            <person name="Chapman J."/>
            <person name="Pham J."/>
            <person name="Shu S."/>
            <person name="Neupane R."/>
            <person name="Cipriano M."/>
            <person name="Mancuso J."/>
            <person name="Tu H."/>
            <person name="Salamov A."/>
            <person name="Lindquist E."/>
            <person name="Shapiro H."/>
            <person name="Lucas S."/>
            <person name="Grigoriev I.V."/>
            <person name="Cande W.Z."/>
            <person name="Fulton C."/>
            <person name="Rokhsar D.S."/>
            <person name="Dawson S.C."/>
        </authorList>
    </citation>
    <scope>NUCLEOTIDE SEQUENCE [LARGE SCALE GENOMIC DNA]</scope>
    <source>
        <strain evidence="9 10">NEG-M</strain>
    </source>
</reference>
<evidence type="ECO:0000256" key="2">
    <source>
        <dbReference type="ARBA" id="ARBA00022722"/>
    </source>
</evidence>
<feature type="compositionally biased region" description="Polar residues" evidence="7">
    <location>
        <begin position="1"/>
        <end position="13"/>
    </location>
</feature>
<protein>
    <submittedName>
        <fullName evidence="9">Predicted protein</fullName>
    </submittedName>
</protein>
<dbReference type="GO" id="GO:0006402">
    <property type="term" value="P:mRNA catabolic process"/>
    <property type="evidence" value="ECO:0007669"/>
    <property type="project" value="TreeGrafter"/>
</dbReference>
<dbReference type="SMART" id="SM00955">
    <property type="entry name" value="RNB"/>
    <property type="match status" value="1"/>
</dbReference>
<proteinExistence type="inferred from homology"/>
<keyword evidence="3" id="KW-0378">Hydrolase</keyword>
<dbReference type="VEuPathDB" id="AmoebaDB:NAEGRDRAFT_80815"/>
<dbReference type="SUPFAM" id="SSF50249">
    <property type="entry name" value="Nucleic acid-binding proteins"/>
    <property type="match status" value="2"/>
</dbReference>
<dbReference type="PROSITE" id="PS01175">
    <property type="entry name" value="RIBONUCLEASE_II"/>
    <property type="match status" value="1"/>
</dbReference>
<feature type="region of interest" description="Disordered" evidence="7">
    <location>
        <begin position="143"/>
        <end position="172"/>
    </location>
</feature>
<dbReference type="OrthoDB" id="372421at2759"/>
<dbReference type="FunCoup" id="D2VQ85">
    <property type="interactions" value="389"/>
</dbReference>
<feature type="compositionally biased region" description="Acidic residues" evidence="7">
    <location>
        <begin position="152"/>
        <end position="169"/>
    </location>
</feature>
<dbReference type="Pfam" id="PF00773">
    <property type="entry name" value="RNB"/>
    <property type="match status" value="1"/>
</dbReference>
<evidence type="ECO:0000313" key="9">
    <source>
        <dbReference type="EMBL" id="EFC41001.1"/>
    </source>
</evidence>
<feature type="region of interest" description="Disordered" evidence="7">
    <location>
        <begin position="1"/>
        <end position="57"/>
    </location>
</feature>
<keyword evidence="4" id="KW-0269">Exonuclease</keyword>
<dbReference type="Gene3D" id="2.40.50.690">
    <property type="match status" value="1"/>
</dbReference>
<dbReference type="InterPro" id="IPR041505">
    <property type="entry name" value="Dis3_CSD2"/>
</dbReference>
<evidence type="ECO:0000259" key="8">
    <source>
        <dbReference type="SMART" id="SM00955"/>
    </source>
</evidence>
<evidence type="ECO:0000256" key="1">
    <source>
        <dbReference type="ARBA" id="ARBA00005785"/>
    </source>
</evidence>
<evidence type="ECO:0000256" key="4">
    <source>
        <dbReference type="ARBA" id="ARBA00022839"/>
    </source>
</evidence>
<evidence type="ECO:0000256" key="6">
    <source>
        <dbReference type="RuleBase" id="RU003901"/>
    </source>
</evidence>
<dbReference type="Pfam" id="PF17849">
    <property type="entry name" value="OB_Dis3"/>
    <property type="match status" value="1"/>
</dbReference>
<keyword evidence="10" id="KW-1185">Reference proteome</keyword>
<dbReference type="GO" id="GO:0000175">
    <property type="term" value="F:3'-5'-RNA exonuclease activity"/>
    <property type="evidence" value="ECO:0007669"/>
    <property type="project" value="TreeGrafter"/>
</dbReference>
<feature type="compositionally biased region" description="Basic residues" evidence="7">
    <location>
        <begin position="43"/>
        <end position="52"/>
    </location>
</feature>
<dbReference type="InterPro" id="IPR001900">
    <property type="entry name" value="RNase_II/R"/>
</dbReference>
<dbReference type="RefSeq" id="XP_002673745.1">
    <property type="nucleotide sequence ID" value="XM_002673699.1"/>
</dbReference>
<dbReference type="PANTHER" id="PTHR23355">
    <property type="entry name" value="RIBONUCLEASE"/>
    <property type="match status" value="1"/>
</dbReference>
<dbReference type="PANTHER" id="PTHR23355:SF9">
    <property type="entry name" value="DIS3-LIKE EXONUCLEASE 2"/>
    <property type="match status" value="1"/>
</dbReference>
<dbReference type="InParanoid" id="D2VQ85"/>
<gene>
    <name evidence="9" type="ORF">NAEGRDRAFT_80815</name>
</gene>
<dbReference type="KEGG" id="ngr:NAEGRDRAFT_80815"/>
<dbReference type="Gene3D" id="2.40.50.700">
    <property type="match status" value="1"/>
</dbReference>
<dbReference type="InterPro" id="IPR012340">
    <property type="entry name" value="NA-bd_OB-fold"/>
</dbReference>
<dbReference type="GO" id="GO:0003723">
    <property type="term" value="F:RNA binding"/>
    <property type="evidence" value="ECO:0007669"/>
    <property type="project" value="UniProtKB-KW"/>
</dbReference>
<dbReference type="InterPro" id="IPR022966">
    <property type="entry name" value="RNase_II/R_CS"/>
</dbReference>
<dbReference type="InterPro" id="IPR050180">
    <property type="entry name" value="RNR_Ribonuclease"/>
</dbReference>
<dbReference type="InterPro" id="IPR033771">
    <property type="entry name" value="Rrp44_CSD1"/>
</dbReference>
<keyword evidence="5" id="KW-0694">RNA-binding</keyword>
<evidence type="ECO:0000256" key="5">
    <source>
        <dbReference type="ARBA" id="ARBA00022884"/>
    </source>
</evidence>
<dbReference type="STRING" id="5762.D2VQ85"/>
<organism evidence="10">
    <name type="scientific">Naegleria gruberi</name>
    <name type="common">Amoeba</name>
    <dbReference type="NCBI Taxonomy" id="5762"/>
    <lineage>
        <taxon>Eukaryota</taxon>
        <taxon>Discoba</taxon>
        <taxon>Heterolobosea</taxon>
        <taxon>Tetramitia</taxon>
        <taxon>Eutetramitia</taxon>
        <taxon>Vahlkampfiidae</taxon>
        <taxon>Naegleria</taxon>
    </lineage>
</organism>
<dbReference type="Pfam" id="PF17216">
    <property type="entry name" value="Rrp44_CSD1"/>
    <property type="match status" value="1"/>
</dbReference>
<keyword evidence="2" id="KW-0540">Nuclease</keyword>
<dbReference type="eggNOG" id="KOG2102">
    <property type="taxonomic scope" value="Eukaryota"/>
</dbReference>
<dbReference type="AlphaFoldDB" id="D2VQ85"/>